<keyword evidence="4" id="KW-1185">Reference proteome</keyword>
<reference evidence="3 4" key="1">
    <citation type="submission" date="2021-05" db="EMBL/GenBank/DDBJ databases">
        <title>The draft genome of Geobacter pelophilus DSM 12255.</title>
        <authorList>
            <person name="Xu Z."/>
            <person name="Masuda Y."/>
            <person name="Itoh H."/>
            <person name="Senoo K."/>
        </authorList>
    </citation>
    <scope>NUCLEOTIDE SEQUENCE [LARGE SCALE GENOMIC DNA]</scope>
    <source>
        <strain evidence="3 4">DSM 12255</strain>
    </source>
</reference>
<dbReference type="InterPro" id="IPR014166">
    <property type="entry name" value="Tol-Pal_acyl-CoA_thioesterase"/>
</dbReference>
<dbReference type="NCBIfam" id="TIGR02799">
    <property type="entry name" value="thio_ybgC"/>
    <property type="match status" value="1"/>
</dbReference>
<dbReference type="Pfam" id="PF13279">
    <property type="entry name" value="4HBT_2"/>
    <property type="match status" value="1"/>
</dbReference>
<evidence type="ECO:0000256" key="1">
    <source>
        <dbReference type="ARBA" id="ARBA00005953"/>
    </source>
</evidence>
<dbReference type="RefSeq" id="WP_214171807.1">
    <property type="nucleotide sequence ID" value="NZ_JAHCVJ010000004.1"/>
</dbReference>
<proteinExistence type="inferred from homology"/>
<dbReference type="PANTHER" id="PTHR31793">
    <property type="entry name" value="4-HYDROXYBENZOYL-COA THIOESTERASE FAMILY MEMBER"/>
    <property type="match status" value="1"/>
</dbReference>
<sequence>MATEVRIYYEDTDAGGVVYHANYLGYLERGRTEFLRERGLSVRELADAGCIFPVVRIEIDYRAPAVLDDLLRVDTELMRLGKTSFTLKQQVVKIADSTVLVTAVVTLVCVKPGMKARRLPAELISAFDDGP</sequence>
<evidence type="ECO:0000313" key="3">
    <source>
        <dbReference type="EMBL" id="MBT0665045.1"/>
    </source>
</evidence>
<evidence type="ECO:0000256" key="2">
    <source>
        <dbReference type="ARBA" id="ARBA00022801"/>
    </source>
</evidence>
<dbReference type="Gene3D" id="3.10.129.10">
    <property type="entry name" value="Hotdog Thioesterase"/>
    <property type="match status" value="1"/>
</dbReference>
<dbReference type="CDD" id="cd00586">
    <property type="entry name" value="4HBT"/>
    <property type="match status" value="1"/>
</dbReference>
<dbReference type="EMBL" id="JAHCVJ010000004">
    <property type="protein sequence ID" value="MBT0665045.1"/>
    <property type="molecule type" value="Genomic_DNA"/>
</dbReference>
<organism evidence="3 4">
    <name type="scientific">Geoanaerobacter pelophilus</name>
    <dbReference type="NCBI Taxonomy" id="60036"/>
    <lineage>
        <taxon>Bacteria</taxon>
        <taxon>Pseudomonadati</taxon>
        <taxon>Thermodesulfobacteriota</taxon>
        <taxon>Desulfuromonadia</taxon>
        <taxon>Geobacterales</taxon>
        <taxon>Geobacteraceae</taxon>
        <taxon>Geoanaerobacter</taxon>
    </lineage>
</organism>
<name>A0AAW4L685_9BACT</name>
<comment type="similarity">
    <text evidence="1">Belongs to the 4-hydroxybenzoyl-CoA thioesterase family.</text>
</comment>
<dbReference type="InterPro" id="IPR050563">
    <property type="entry name" value="4-hydroxybenzoyl-CoA_TE"/>
</dbReference>
<gene>
    <name evidence="3" type="primary">ybgC</name>
    <name evidence="3" type="ORF">KI809_12130</name>
</gene>
<evidence type="ECO:0000313" key="4">
    <source>
        <dbReference type="Proteomes" id="UP000811899"/>
    </source>
</evidence>
<dbReference type="PIRSF" id="PIRSF003230">
    <property type="entry name" value="YbgC"/>
    <property type="match status" value="1"/>
</dbReference>
<keyword evidence="2" id="KW-0378">Hydrolase</keyword>
<dbReference type="SUPFAM" id="SSF54637">
    <property type="entry name" value="Thioesterase/thiol ester dehydrase-isomerase"/>
    <property type="match status" value="1"/>
</dbReference>
<protein>
    <submittedName>
        <fullName evidence="3">Tol-pal system-associated acyl-CoA thioesterase</fullName>
    </submittedName>
</protein>
<dbReference type="PANTHER" id="PTHR31793:SF37">
    <property type="entry name" value="ACYL-COA THIOESTER HYDROLASE YBGC"/>
    <property type="match status" value="1"/>
</dbReference>
<dbReference type="PROSITE" id="PS01328">
    <property type="entry name" value="4HBCOA_THIOESTERASE"/>
    <property type="match status" value="1"/>
</dbReference>
<dbReference type="FunFam" id="3.10.129.10:FF:000004">
    <property type="entry name" value="Tol-pal system-associated acyl-CoA thioesterase"/>
    <property type="match status" value="1"/>
</dbReference>
<accession>A0AAW4L685</accession>
<dbReference type="Proteomes" id="UP000811899">
    <property type="component" value="Unassembled WGS sequence"/>
</dbReference>
<dbReference type="InterPro" id="IPR008272">
    <property type="entry name" value="HB-CoA_thioesterase_AS"/>
</dbReference>
<dbReference type="InterPro" id="IPR006684">
    <property type="entry name" value="YbgC/YbaW"/>
</dbReference>
<dbReference type="NCBIfam" id="TIGR00051">
    <property type="entry name" value="YbgC/FadM family acyl-CoA thioesterase"/>
    <property type="match status" value="1"/>
</dbReference>
<comment type="caution">
    <text evidence="3">The sequence shown here is derived from an EMBL/GenBank/DDBJ whole genome shotgun (WGS) entry which is preliminary data.</text>
</comment>
<dbReference type="AlphaFoldDB" id="A0AAW4L685"/>
<dbReference type="GO" id="GO:0047617">
    <property type="term" value="F:fatty acyl-CoA hydrolase activity"/>
    <property type="evidence" value="ECO:0007669"/>
    <property type="project" value="TreeGrafter"/>
</dbReference>
<dbReference type="InterPro" id="IPR029069">
    <property type="entry name" value="HotDog_dom_sf"/>
</dbReference>